<sequence length="453" mass="51456">MMFILLFCNLFPYSLSITQTIRIHHGDVLKLKCEALPLRSVYSEGTCYYSYVEKFSLFDALKTCQSIFKEATIVMERTPVLEQLNRKFDDFHGSETSGSLKRVLCAYESGAACNDDETLVANGFCVHVNEDRNYNDGLKYCKSRGSTFPIITNSEQNQLLAGVLSTQDVRGGWLLQRTTKSNYDLGWSFPQSEQSIQYFAQLEGNNGGICMNEEGMVIQHFSKQCSSFGAWRFNDLKEINTTICVRQAVCDFCPVGPKPKPTEEPIEEPEPTNEETKEPEATTERGSDVEVTNKPDMKDKAPSSDILVPLKYFYNEFHIKHAFCTNAACMHFTNKQDVGFSPTFAKASSLGRVITYLPKGMTKIQQLCPNGYKKLKHLYFEKQSGRYVAVFKKSHTDAGWVSLEKGLCGANVPIKEYSCRMSKDFMYGQNLEWNTFYKGLARHGGKPVFWIWK</sequence>
<gene>
    <name evidence="3" type="primary">WBGene00305020</name>
</gene>
<dbReference type="InterPro" id="IPR016186">
    <property type="entry name" value="C-type_lectin-like/link_sf"/>
</dbReference>
<dbReference type="CDD" id="cd00037">
    <property type="entry name" value="CLECT"/>
    <property type="match status" value="1"/>
</dbReference>
<feature type="compositionally biased region" description="Basic and acidic residues" evidence="1">
    <location>
        <begin position="274"/>
        <end position="300"/>
    </location>
</feature>
<evidence type="ECO:0000313" key="3">
    <source>
        <dbReference type="EnsemblMetazoa" id="PPA47157.1"/>
    </source>
</evidence>
<dbReference type="InterPro" id="IPR016187">
    <property type="entry name" value="CTDL_fold"/>
</dbReference>
<proteinExistence type="predicted"/>
<dbReference type="Proteomes" id="UP000005239">
    <property type="component" value="Unassembled WGS sequence"/>
</dbReference>
<dbReference type="AlphaFoldDB" id="A0A8R1Z6U6"/>
<dbReference type="Gene3D" id="3.10.100.10">
    <property type="entry name" value="Mannose-Binding Protein A, subunit A"/>
    <property type="match status" value="1"/>
</dbReference>
<name>A0A8R1Z6U6_PRIPA</name>
<feature type="region of interest" description="Disordered" evidence="1">
    <location>
        <begin position="258"/>
        <end position="300"/>
    </location>
</feature>
<dbReference type="PANTHER" id="PTHR45581">
    <property type="entry name" value="PROTEIN CBG10435"/>
    <property type="match status" value="1"/>
</dbReference>
<reference evidence="4" key="1">
    <citation type="journal article" date="2008" name="Nat. Genet.">
        <title>The Pristionchus pacificus genome provides a unique perspective on nematode lifestyle and parasitism.</title>
        <authorList>
            <person name="Dieterich C."/>
            <person name="Clifton S.W."/>
            <person name="Schuster L.N."/>
            <person name="Chinwalla A."/>
            <person name="Delehaunty K."/>
            <person name="Dinkelacker I."/>
            <person name="Fulton L."/>
            <person name="Fulton R."/>
            <person name="Godfrey J."/>
            <person name="Minx P."/>
            <person name="Mitreva M."/>
            <person name="Roeseler W."/>
            <person name="Tian H."/>
            <person name="Witte H."/>
            <person name="Yang S.P."/>
            <person name="Wilson R.K."/>
            <person name="Sommer R.J."/>
        </authorList>
    </citation>
    <scope>NUCLEOTIDE SEQUENCE [LARGE SCALE GENOMIC DNA]</scope>
    <source>
        <strain evidence="4">PS312</strain>
    </source>
</reference>
<reference evidence="3" key="2">
    <citation type="submission" date="2022-06" db="UniProtKB">
        <authorList>
            <consortium name="EnsemblMetazoa"/>
        </authorList>
    </citation>
    <scope>IDENTIFICATION</scope>
    <source>
        <strain evidence="3">PS312</strain>
    </source>
</reference>
<feature type="compositionally biased region" description="Acidic residues" evidence="1">
    <location>
        <begin position="264"/>
        <end position="273"/>
    </location>
</feature>
<accession>A0A8R1Z6U6</accession>
<feature type="chain" id="PRO_5035740493" description="C-type lectin" evidence="2">
    <location>
        <begin position="17"/>
        <end position="453"/>
    </location>
</feature>
<evidence type="ECO:0000256" key="2">
    <source>
        <dbReference type="SAM" id="SignalP"/>
    </source>
</evidence>
<keyword evidence="4" id="KW-1185">Reference proteome</keyword>
<organism evidence="3 4">
    <name type="scientific">Pristionchus pacificus</name>
    <name type="common">Parasitic nematode worm</name>
    <dbReference type="NCBI Taxonomy" id="54126"/>
    <lineage>
        <taxon>Eukaryota</taxon>
        <taxon>Metazoa</taxon>
        <taxon>Ecdysozoa</taxon>
        <taxon>Nematoda</taxon>
        <taxon>Chromadorea</taxon>
        <taxon>Rhabditida</taxon>
        <taxon>Rhabditina</taxon>
        <taxon>Diplogasteromorpha</taxon>
        <taxon>Diplogasteroidea</taxon>
        <taxon>Neodiplogasteridae</taxon>
        <taxon>Pristionchus</taxon>
    </lineage>
</organism>
<dbReference type="EnsemblMetazoa" id="PPA47157.1">
    <property type="protein sequence ID" value="PPA47157.1"/>
    <property type="gene ID" value="WBGene00305020"/>
</dbReference>
<keyword evidence="2" id="KW-0732">Signal</keyword>
<dbReference type="SUPFAM" id="SSF56436">
    <property type="entry name" value="C-type lectin-like"/>
    <property type="match status" value="1"/>
</dbReference>
<evidence type="ECO:0000313" key="4">
    <source>
        <dbReference type="Proteomes" id="UP000005239"/>
    </source>
</evidence>
<feature type="signal peptide" evidence="2">
    <location>
        <begin position="1"/>
        <end position="16"/>
    </location>
</feature>
<evidence type="ECO:0008006" key="5">
    <source>
        <dbReference type="Google" id="ProtNLM"/>
    </source>
</evidence>
<dbReference type="PANTHER" id="PTHR45581:SF3">
    <property type="entry name" value="METHYLTRANSFERASE DOMAIN-CONTAINING PROTEIN"/>
    <property type="match status" value="1"/>
</dbReference>
<protein>
    <recommendedName>
        <fullName evidence="5">C-type lectin</fullName>
    </recommendedName>
</protein>
<evidence type="ECO:0000256" key="1">
    <source>
        <dbReference type="SAM" id="MobiDB-lite"/>
    </source>
</evidence>